<dbReference type="InterPro" id="IPR013424">
    <property type="entry name" value="Ice-binding_C"/>
</dbReference>
<dbReference type="NCBIfam" id="TIGR02595">
    <property type="entry name" value="PEP_CTERM"/>
    <property type="match status" value="1"/>
</dbReference>
<gene>
    <name evidence="2" type="ORF">EQG66_03770</name>
</gene>
<keyword evidence="3" id="KW-1185">Reference proteome</keyword>
<accession>A0A4Q1KL50</accession>
<comment type="caution">
    <text evidence="2">The sequence shown here is derived from an EMBL/GenBank/DDBJ whole genome shotgun (WGS) entry which is preliminary data.</text>
</comment>
<evidence type="ECO:0000259" key="1">
    <source>
        <dbReference type="Pfam" id="PF07589"/>
    </source>
</evidence>
<dbReference type="Pfam" id="PF07589">
    <property type="entry name" value="PEP-CTERM"/>
    <property type="match status" value="1"/>
</dbReference>
<dbReference type="OrthoDB" id="121983at2"/>
<dbReference type="AlphaFoldDB" id="A0A4Q1KL50"/>
<dbReference type="Proteomes" id="UP000290958">
    <property type="component" value="Unassembled WGS sequence"/>
</dbReference>
<feature type="domain" description="Ice-binding protein C-terminal" evidence="1">
    <location>
        <begin position="148"/>
        <end position="171"/>
    </location>
</feature>
<dbReference type="NCBIfam" id="NF038126">
    <property type="entry name" value="PEP_CTERM_FxDxF"/>
    <property type="match status" value="1"/>
</dbReference>
<evidence type="ECO:0000313" key="3">
    <source>
        <dbReference type="Proteomes" id="UP000290958"/>
    </source>
</evidence>
<dbReference type="EMBL" id="SBKP01000002">
    <property type="protein sequence ID" value="RXR30442.1"/>
    <property type="molecule type" value="Genomic_DNA"/>
</dbReference>
<reference evidence="3" key="1">
    <citation type="submission" date="2019-01" db="EMBL/GenBank/DDBJ databases">
        <title>Cytophagaceae bacterium strain CAR-16.</title>
        <authorList>
            <person name="Chen W.-M."/>
        </authorList>
    </citation>
    <scope>NUCLEOTIDE SEQUENCE [LARGE SCALE GENOMIC DNA]</scope>
    <source>
        <strain evidence="3">CHR27</strain>
    </source>
</reference>
<proteinExistence type="predicted"/>
<evidence type="ECO:0000313" key="2">
    <source>
        <dbReference type="EMBL" id="RXR30442.1"/>
    </source>
</evidence>
<dbReference type="NCBIfam" id="NF035944">
    <property type="entry name" value="PEPxxWA-CTERM"/>
    <property type="match status" value="1"/>
</dbReference>
<protein>
    <submittedName>
        <fullName evidence="2">PEP-CTERM sorting domain-containing protein</fullName>
    </submittedName>
</protein>
<organism evidence="2 3">
    <name type="scientific">Sphingobium fluviale</name>
    <dbReference type="NCBI Taxonomy" id="2506423"/>
    <lineage>
        <taxon>Bacteria</taxon>
        <taxon>Pseudomonadati</taxon>
        <taxon>Pseudomonadota</taxon>
        <taxon>Alphaproteobacteria</taxon>
        <taxon>Sphingomonadales</taxon>
        <taxon>Sphingomonadaceae</taxon>
        <taxon>Sphingobium</taxon>
    </lineage>
</organism>
<name>A0A4Q1KL50_9SPHN</name>
<sequence length="181" mass="18603">MARYGTRNRTGGSKLMELKRKYAGALVGALVAIAAPAAANALTLVIPFGNSPGAGSGKFVDTYTFNFPMAGTASVVLGSTQSGPGTNVNFATNSVRFNNVILSVVSSGTVELQELLNQPVAAGSQTLTIKGFAQALGSYAGTVTFASAPEPSTWAMMILGMGAIGYSMRRRRVAVKVAYAA</sequence>